<comment type="caution">
    <text evidence="2">The sequence shown here is derived from an EMBL/GenBank/DDBJ whole genome shotgun (WGS) entry which is preliminary data.</text>
</comment>
<sequence>MPPSTDSRLTRRNDSNLLGSLRDIFQICPRVPGRDFDSLPYEEDTMSFLRELSYTREINSLNDVVVNQMHQPWRTFSALINRRLSGKTSRLDKFCLSRAQILWVMYYQTYVDYVELFWEDFIYQIENRVYKKQEKILAMKESKAYKTYLCYATCAIPPKIARKFKKTSPSKKDNDLVHIDEEPVTKGKRVKRSVKKSSSKPATESWRNDKDDINDDNDTENEGNDKENKSDDDKTPFDSEKGLDSEQDTDGSESNSEYDQQEYEEEVKDDDEDDKSKEITQEQVVKDAHVMITTVAKETEVPNASFSHLSDLASKFLIFLDIHPNDVEIVSPLDVDVHHEVPRIHTSTLLTILVSVIPKASPDVTELKKDPLHTQVTALVDDHLDTRIGAAREEFINFLSESLTARKCLTSLNLDRKDDRRQSRKDKDKDEVPSVGSDRVFKKRKTIKDADPTTEEPEFEVGDTDMRQGQEGIWVMMMLNLGKSLPLDMTGSQNLHDLKNPLILTGM</sequence>
<feature type="region of interest" description="Disordered" evidence="1">
    <location>
        <begin position="165"/>
        <end position="282"/>
    </location>
</feature>
<feature type="compositionally biased region" description="Acidic residues" evidence="1">
    <location>
        <begin position="212"/>
        <end position="222"/>
    </location>
</feature>
<feature type="compositionally biased region" description="Basic and acidic residues" evidence="1">
    <location>
        <begin position="223"/>
        <end position="244"/>
    </location>
</feature>
<dbReference type="EMBL" id="BKCJ010373512">
    <property type="protein sequence ID" value="GFA13018.1"/>
    <property type="molecule type" value="Genomic_DNA"/>
</dbReference>
<feature type="compositionally biased region" description="Acidic residues" evidence="1">
    <location>
        <begin position="259"/>
        <end position="273"/>
    </location>
</feature>
<feature type="region of interest" description="Disordered" evidence="1">
    <location>
        <begin position="418"/>
        <end position="465"/>
    </location>
</feature>
<feature type="compositionally biased region" description="Basic and acidic residues" evidence="1">
    <location>
        <begin position="170"/>
        <end position="185"/>
    </location>
</feature>
<reference evidence="2" key="1">
    <citation type="journal article" date="2019" name="Sci. Rep.">
        <title>Draft genome of Tanacetum cinerariifolium, the natural source of mosquito coil.</title>
        <authorList>
            <person name="Yamashiro T."/>
            <person name="Shiraishi A."/>
            <person name="Satake H."/>
            <person name="Nakayama K."/>
        </authorList>
    </citation>
    <scope>NUCLEOTIDE SEQUENCE</scope>
</reference>
<proteinExistence type="predicted"/>
<gene>
    <name evidence="2" type="ORF">Tci_584990</name>
</gene>
<feature type="compositionally biased region" description="Acidic residues" evidence="1">
    <location>
        <begin position="452"/>
        <end position="463"/>
    </location>
</feature>
<feature type="compositionally biased region" description="Basic and acidic residues" evidence="1">
    <location>
        <begin position="418"/>
        <end position="432"/>
    </location>
</feature>
<organism evidence="2">
    <name type="scientific">Tanacetum cinerariifolium</name>
    <name type="common">Dalmatian daisy</name>
    <name type="synonym">Chrysanthemum cinerariifolium</name>
    <dbReference type="NCBI Taxonomy" id="118510"/>
    <lineage>
        <taxon>Eukaryota</taxon>
        <taxon>Viridiplantae</taxon>
        <taxon>Streptophyta</taxon>
        <taxon>Embryophyta</taxon>
        <taxon>Tracheophyta</taxon>
        <taxon>Spermatophyta</taxon>
        <taxon>Magnoliopsida</taxon>
        <taxon>eudicotyledons</taxon>
        <taxon>Gunneridae</taxon>
        <taxon>Pentapetalae</taxon>
        <taxon>asterids</taxon>
        <taxon>campanulids</taxon>
        <taxon>Asterales</taxon>
        <taxon>Asteraceae</taxon>
        <taxon>Asteroideae</taxon>
        <taxon>Anthemideae</taxon>
        <taxon>Anthemidinae</taxon>
        <taxon>Tanacetum</taxon>
    </lineage>
</organism>
<name>A0A699J599_TANCI</name>
<dbReference type="AlphaFoldDB" id="A0A699J599"/>
<protein>
    <submittedName>
        <fullName evidence="2">Uncharacterized protein</fullName>
    </submittedName>
</protein>
<accession>A0A699J599</accession>
<feature type="compositionally biased region" description="Basic residues" evidence="1">
    <location>
        <begin position="186"/>
        <end position="198"/>
    </location>
</feature>
<evidence type="ECO:0000256" key="1">
    <source>
        <dbReference type="SAM" id="MobiDB-lite"/>
    </source>
</evidence>
<evidence type="ECO:0000313" key="2">
    <source>
        <dbReference type="EMBL" id="GFA13018.1"/>
    </source>
</evidence>